<name>A0ACC0U6Y4_9AGAM</name>
<protein>
    <submittedName>
        <fullName evidence="1">Uncharacterized protein</fullName>
    </submittedName>
</protein>
<evidence type="ECO:0000313" key="2">
    <source>
        <dbReference type="Proteomes" id="UP001207468"/>
    </source>
</evidence>
<evidence type="ECO:0000313" key="1">
    <source>
        <dbReference type="EMBL" id="KAI9507105.1"/>
    </source>
</evidence>
<sequence>MLRLNCWVLGQDPLRIFQVKIDGKETASILKKMIKAENEHALHRNLKENLNNLELPDKDELLPLQLLKLFSHPPDEDHHLIARTLEPSFYIFSFLVSTCSH</sequence>
<reference evidence="1" key="1">
    <citation type="submission" date="2021-03" db="EMBL/GenBank/DDBJ databases">
        <title>Evolutionary priming and transition to the ectomycorrhizal habit in an iconic lineage of mushroom-forming fungi: is preadaptation a requirement?</title>
        <authorList>
            <consortium name="DOE Joint Genome Institute"/>
            <person name="Looney B.P."/>
            <person name="Miyauchi S."/>
            <person name="Morin E."/>
            <person name="Drula E."/>
            <person name="Courty P.E."/>
            <person name="Chicoki N."/>
            <person name="Fauchery L."/>
            <person name="Kohler A."/>
            <person name="Kuo A."/>
            <person name="LaButti K."/>
            <person name="Pangilinan J."/>
            <person name="Lipzen A."/>
            <person name="Riley R."/>
            <person name="Andreopoulos W."/>
            <person name="He G."/>
            <person name="Johnson J."/>
            <person name="Barry K.W."/>
            <person name="Grigoriev I.V."/>
            <person name="Nagy L."/>
            <person name="Hibbett D."/>
            <person name="Henrissat B."/>
            <person name="Matheny P.B."/>
            <person name="Labbe J."/>
            <person name="Martin A.F."/>
        </authorList>
    </citation>
    <scope>NUCLEOTIDE SEQUENCE</scope>
    <source>
        <strain evidence="1">BPL698</strain>
    </source>
</reference>
<accession>A0ACC0U6Y4</accession>
<comment type="caution">
    <text evidence="1">The sequence shown here is derived from an EMBL/GenBank/DDBJ whole genome shotgun (WGS) entry which is preliminary data.</text>
</comment>
<dbReference type="EMBL" id="JAGFNK010000140">
    <property type="protein sequence ID" value="KAI9507105.1"/>
    <property type="molecule type" value="Genomic_DNA"/>
</dbReference>
<organism evidence="1 2">
    <name type="scientific">Russula earlei</name>
    <dbReference type="NCBI Taxonomy" id="71964"/>
    <lineage>
        <taxon>Eukaryota</taxon>
        <taxon>Fungi</taxon>
        <taxon>Dikarya</taxon>
        <taxon>Basidiomycota</taxon>
        <taxon>Agaricomycotina</taxon>
        <taxon>Agaricomycetes</taxon>
        <taxon>Russulales</taxon>
        <taxon>Russulaceae</taxon>
        <taxon>Russula</taxon>
    </lineage>
</organism>
<keyword evidence="2" id="KW-1185">Reference proteome</keyword>
<proteinExistence type="predicted"/>
<gene>
    <name evidence="1" type="ORF">F5148DRAFT_159304</name>
</gene>
<dbReference type="Proteomes" id="UP001207468">
    <property type="component" value="Unassembled WGS sequence"/>
</dbReference>